<dbReference type="Gene3D" id="3.30.70.260">
    <property type="match status" value="1"/>
</dbReference>
<dbReference type="SUPFAM" id="SSF81301">
    <property type="entry name" value="Nucleotidyltransferase"/>
    <property type="match status" value="1"/>
</dbReference>
<dbReference type="InterPro" id="IPR007685">
    <property type="entry name" value="RelA_SpoT"/>
</dbReference>
<dbReference type="InterPro" id="IPR002912">
    <property type="entry name" value="ACT_dom"/>
</dbReference>
<dbReference type="PANTHER" id="PTHR21262">
    <property type="entry name" value="GUANOSINE-3',5'-BIS DIPHOSPHATE 3'-PYROPHOSPHOHYDROLASE"/>
    <property type="match status" value="1"/>
</dbReference>
<evidence type="ECO:0000313" key="4">
    <source>
        <dbReference type="EMBL" id="CEA15592.1"/>
    </source>
</evidence>
<dbReference type="Pfam" id="PF19296">
    <property type="entry name" value="RelA_AH_RIS"/>
    <property type="match status" value="1"/>
</dbReference>
<organism evidence="4 5">
    <name type="scientific">Fermentimonas caenicola</name>
    <dbReference type="NCBI Taxonomy" id="1562970"/>
    <lineage>
        <taxon>Bacteria</taxon>
        <taxon>Pseudomonadati</taxon>
        <taxon>Bacteroidota</taxon>
        <taxon>Bacteroidia</taxon>
        <taxon>Bacteroidales</taxon>
        <taxon>Dysgonomonadaceae</taxon>
        <taxon>Fermentimonas</taxon>
    </lineage>
</organism>
<dbReference type="InterPro" id="IPR012676">
    <property type="entry name" value="TGS-like"/>
</dbReference>
<dbReference type="Proteomes" id="UP000032417">
    <property type="component" value="Chromosome 1"/>
</dbReference>
<gene>
    <name evidence="4" type="ORF">ING2E5B_0828</name>
</gene>
<dbReference type="PANTHER" id="PTHR21262:SF31">
    <property type="entry name" value="GTP PYROPHOSPHOKINASE"/>
    <property type="match status" value="1"/>
</dbReference>
<proteinExistence type="inferred from homology"/>
<sequence>MTEIQEKDKIEFLVHYKKIYSVLRDEWSIERIGLLKQILLNYLQTCDDTTQDNVKNELWADIRTTIVAIDEIGLKQSSVYAILLIHPVSNGSYSVERARSDFGEDTSVILNGLLKISEFSDKKSAVESENYIKLLLSIAEDIRVVFIMIAQHLRMMREAKSATSSERLDLSVESTYLYAPLAHRLGFYTIKSELEDLSLKYTDRETYDFIAGKLNETKRSREKYIAEFIEPVKQRLNNTGFKYDIKGRTKSINSIYNKLKKQKIEFENIYDLFAIRVILDAPLEQEKAQCWQVYSIITDMYQPNPKRLKDWLSIPKSNGYESLHITVMGPGSKWVEVQIRTKRMDEIAERGLAAHWKYKGLKSESGLDEWLKSLRESLDDKETNLTQKLSDFKLDLYDEEIFVFTPKGDLFKLPKGATVLDFAFSIHSKLGATCMSGRVNGKNVPIKHVLKSGDQVEINTSSHQTPKQDWLNSVVTSKAKTKIRQLLKEEAGKQVDIAKETLLRRMKNRKIDLDDSHLMQLIKKLKYKTVTDFYVDIANGKNDINWVIDRYLEIESRSNEIRESHSTVSAEEFTLKTPGIENTSADELIIDQNLTGIDYKLAKCCNPIYGDEIFGFVSSQGIKIHRFSCPNAQDLFSRYGYRILKARWSGKTGSSNYTIILRVIGNDQINIVANLMSIISKEEGIQMRSISIDSNDGLFQGNIAVMLANTSMLEQLIKKLKAVKGVKSITRLN</sequence>
<dbReference type="PATRIC" id="fig|1562970.3.peg.823"/>
<dbReference type="InterPro" id="IPR043519">
    <property type="entry name" value="NT_sf"/>
</dbReference>
<dbReference type="InterPro" id="IPR045600">
    <property type="entry name" value="RelA/SpoT_AH_RIS"/>
</dbReference>
<dbReference type="SUPFAM" id="SSF109604">
    <property type="entry name" value="HD-domain/PDEase-like"/>
    <property type="match status" value="1"/>
</dbReference>
<reference evidence="4 5" key="1">
    <citation type="submission" date="2014-08" db="EMBL/GenBank/DDBJ databases">
        <authorList>
            <person name="Wibberg D."/>
        </authorList>
    </citation>
    <scope>NUCLEOTIDE SEQUENCE [LARGE SCALE GENOMIC DNA]</scope>
    <source>
        <strain evidence="5">ING2-E5B</strain>
    </source>
</reference>
<feature type="domain" description="ACT" evidence="2">
    <location>
        <begin position="660"/>
        <end position="733"/>
    </location>
</feature>
<comment type="similarity">
    <text evidence="1">Belongs to the RelA/SpoT family.</text>
</comment>
<dbReference type="FunFam" id="3.10.20.30:FF:000002">
    <property type="entry name" value="GTP pyrophosphokinase (RelA/SpoT)"/>
    <property type="match status" value="1"/>
</dbReference>
<dbReference type="InterPro" id="IPR012675">
    <property type="entry name" value="Beta-grasp_dom_sf"/>
</dbReference>
<dbReference type="InterPro" id="IPR004095">
    <property type="entry name" value="TGS"/>
</dbReference>
<evidence type="ECO:0000256" key="1">
    <source>
        <dbReference type="ARBA" id="ARBA00007476"/>
    </source>
</evidence>
<evidence type="ECO:0000259" key="2">
    <source>
        <dbReference type="PROSITE" id="PS51671"/>
    </source>
</evidence>
<dbReference type="AlphaFoldDB" id="A0A098C100"/>
<dbReference type="CDD" id="cd05399">
    <property type="entry name" value="NT_Rel-Spo_like"/>
    <property type="match status" value="1"/>
</dbReference>
<dbReference type="Pfam" id="PF02824">
    <property type="entry name" value="TGS"/>
    <property type="match status" value="1"/>
</dbReference>
<dbReference type="GO" id="GO:0015969">
    <property type="term" value="P:guanosine tetraphosphate metabolic process"/>
    <property type="evidence" value="ECO:0007669"/>
    <property type="project" value="InterPro"/>
</dbReference>
<dbReference type="GO" id="GO:0005886">
    <property type="term" value="C:plasma membrane"/>
    <property type="evidence" value="ECO:0007669"/>
    <property type="project" value="TreeGrafter"/>
</dbReference>
<dbReference type="KEGG" id="pbt:ING2E5B_0828"/>
<dbReference type="EMBL" id="LN515532">
    <property type="protein sequence ID" value="CEA15592.1"/>
    <property type="molecule type" value="Genomic_DNA"/>
</dbReference>
<accession>A0A098C100</accession>
<dbReference type="PROSITE" id="PS51880">
    <property type="entry name" value="TGS"/>
    <property type="match status" value="1"/>
</dbReference>
<keyword evidence="5" id="KW-1185">Reference proteome</keyword>
<feature type="domain" description="TGS" evidence="3">
    <location>
        <begin position="399"/>
        <end position="460"/>
    </location>
</feature>
<dbReference type="Pfam" id="PF13328">
    <property type="entry name" value="HD_4"/>
    <property type="match status" value="1"/>
</dbReference>
<dbReference type="HOGENOM" id="CLU_012300_3_2_10"/>
<dbReference type="Gene3D" id="1.10.3210.10">
    <property type="entry name" value="Hypothetical protein af1432"/>
    <property type="match status" value="1"/>
</dbReference>
<dbReference type="Gene3D" id="3.30.460.10">
    <property type="entry name" value="Beta Polymerase, domain 2"/>
    <property type="match status" value="1"/>
</dbReference>
<dbReference type="Gene3D" id="3.10.20.30">
    <property type="match status" value="1"/>
</dbReference>
<protein>
    <recommendedName>
        <fullName evidence="6">GTP diphosphokinase</fullName>
    </recommendedName>
</protein>
<evidence type="ECO:0000313" key="5">
    <source>
        <dbReference type="Proteomes" id="UP000032417"/>
    </source>
</evidence>
<evidence type="ECO:0000259" key="3">
    <source>
        <dbReference type="PROSITE" id="PS51880"/>
    </source>
</evidence>
<dbReference type="SUPFAM" id="SSF81271">
    <property type="entry name" value="TGS-like"/>
    <property type="match status" value="1"/>
</dbReference>
<dbReference type="STRING" id="1562970.ING2E5B_0828"/>
<dbReference type="Pfam" id="PF04607">
    <property type="entry name" value="RelA_SpoT"/>
    <property type="match status" value="1"/>
</dbReference>
<dbReference type="OrthoDB" id="9805041at2"/>
<dbReference type="InterPro" id="IPR033655">
    <property type="entry name" value="TGS_RelA/SpoT"/>
</dbReference>
<dbReference type="CDD" id="cd01668">
    <property type="entry name" value="TGS_RSH"/>
    <property type="match status" value="1"/>
</dbReference>
<dbReference type="SMART" id="SM00954">
    <property type="entry name" value="RelA_SpoT"/>
    <property type="match status" value="1"/>
</dbReference>
<name>A0A098C100_9BACT</name>
<dbReference type="PROSITE" id="PS51671">
    <property type="entry name" value="ACT"/>
    <property type="match status" value="1"/>
</dbReference>
<dbReference type="Pfam" id="PF13291">
    <property type="entry name" value="ACT_4"/>
    <property type="match status" value="1"/>
</dbReference>
<evidence type="ECO:0008006" key="6">
    <source>
        <dbReference type="Google" id="ProtNLM"/>
    </source>
</evidence>